<comment type="caution">
    <text evidence="1">The sequence shown here is derived from an EMBL/GenBank/DDBJ whole genome shotgun (WGS) entry which is preliminary data.</text>
</comment>
<dbReference type="InterPro" id="IPR036770">
    <property type="entry name" value="Ankyrin_rpt-contain_sf"/>
</dbReference>
<keyword evidence="2" id="KW-1185">Reference proteome</keyword>
<evidence type="ECO:0008006" key="3">
    <source>
        <dbReference type="Google" id="ProtNLM"/>
    </source>
</evidence>
<sequence length="267" mass="32457">MVTIEKRNNISKIIKENNLNELKLFIEKNKIDLKKFNTIDFDFLIYSLKNKISIEVIKFIINQCQYETYNYYVQEGKQYTSKRPPIFYAIATNNFKIANFLLINNADINYKENALIYDLFKHQLLNKSNLKYILSSGIRIFDNFIIEFLISNIYSIEYNTIQRMNFLEIILKYYYFDNDFIIKLLYIFKNKNSLSTKHLQELLINEHKIVIKDEWYKDACYYENNNALKVLLKYDIRNKDELLKKIESYKKLDTYYDLEENFYDLDH</sequence>
<evidence type="ECO:0000313" key="2">
    <source>
        <dbReference type="Proteomes" id="UP000193920"/>
    </source>
</evidence>
<name>A0A1Y2D4V3_9FUNG</name>
<organism evidence="1 2">
    <name type="scientific">Neocallimastix californiae</name>
    <dbReference type="NCBI Taxonomy" id="1754190"/>
    <lineage>
        <taxon>Eukaryota</taxon>
        <taxon>Fungi</taxon>
        <taxon>Fungi incertae sedis</taxon>
        <taxon>Chytridiomycota</taxon>
        <taxon>Chytridiomycota incertae sedis</taxon>
        <taxon>Neocallimastigomycetes</taxon>
        <taxon>Neocallimastigales</taxon>
        <taxon>Neocallimastigaceae</taxon>
        <taxon>Neocallimastix</taxon>
    </lineage>
</organism>
<dbReference type="OrthoDB" id="10436046at2759"/>
<accession>A0A1Y2D4V3</accession>
<evidence type="ECO:0000313" key="1">
    <source>
        <dbReference type="EMBL" id="ORY54328.1"/>
    </source>
</evidence>
<proteinExistence type="predicted"/>
<dbReference type="Proteomes" id="UP000193920">
    <property type="component" value="Unassembled WGS sequence"/>
</dbReference>
<reference evidence="1 2" key="1">
    <citation type="submission" date="2016-08" db="EMBL/GenBank/DDBJ databases">
        <title>A Parts List for Fungal Cellulosomes Revealed by Comparative Genomics.</title>
        <authorList>
            <consortium name="DOE Joint Genome Institute"/>
            <person name="Haitjema C.H."/>
            <person name="Gilmore S.P."/>
            <person name="Henske J.K."/>
            <person name="Solomon K.V."/>
            <person name="De Groot R."/>
            <person name="Kuo A."/>
            <person name="Mondo S.J."/>
            <person name="Salamov A.A."/>
            <person name="Labutti K."/>
            <person name="Zhao Z."/>
            <person name="Chiniquy J."/>
            <person name="Barry K."/>
            <person name="Brewer H.M."/>
            <person name="Purvine S.O."/>
            <person name="Wright A.T."/>
            <person name="Boxma B."/>
            <person name="Van Alen T."/>
            <person name="Hackstein J.H."/>
            <person name="Baker S.E."/>
            <person name="Grigoriev I.V."/>
            <person name="O'Malley M.A."/>
        </authorList>
    </citation>
    <scope>NUCLEOTIDE SEQUENCE [LARGE SCALE GENOMIC DNA]</scope>
    <source>
        <strain evidence="1 2">G1</strain>
    </source>
</reference>
<dbReference type="AlphaFoldDB" id="A0A1Y2D4V3"/>
<dbReference type="Gene3D" id="1.25.40.20">
    <property type="entry name" value="Ankyrin repeat-containing domain"/>
    <property type="match status" value="1"/>
</dbReference>
<dbReference type="EMBL" id="MCOG01000086">
    <property type="protein sequence ID" value="ORY54328.1"/>
    <property type="molecule type" value="Genomic_DNA"/>
</dbReference>
<gene>
    <name evidence="1" type="ORF">LY90DRAFT_670099</name>
</gene>
<protein>
    <recommendedName>
        <fullName evidence="3">Ankyrin</fullName>
    </recommendedName>
</protein>
<dbReference type="SUPFAM" id="SSF48403">
    <property type="entry name" value="Ankyrin repeat"/>
    <property type="match status" value="1"/>
</dbReference>